<protein>
    <recommendedName>
        <fullName evidence="4">C2H2-type domain-containing protein</fullName>
    </recommendedName>
</protein>
<feature type="signal peptide" evidence="1">
    <location>
        <begin position="1"/>
        <end position="20"/>
    </location>
</feature>
<reference evidence="2 3" key="1">
    <citation type="submission" date="2020-07" db="EMBL/GenBank/DDBJ databases">
        <title>Comparative genomics of pyrophilous fungi reveals a link between fire events and developmental genes.</title>
        <authorList>
            <consortium name="DOE Joint Genome Institute"/>
            <person name="Steindorff A.S."/>
            <person name="Carver A."/>
            <person name="Calhoun S."/>
            <person name="Stillman K."/>
            <person name="Liu H."/>
            <person name="Lipzen A."/>
            <person name="Pangilinan J."/>
            <person name="Labutti K."/>
            <person name="Bruns T.D."/>
            <person name="Grigoriev I.V."/>
        </authorList>
    </citation>
    <scope>NUCLEOTIDE SEQUENCE [LARGE SCALE GENOMIC DNA]</scope>
    <source>
        <strain evidence="2 3">CBS 144469</strain>
    </source>
</reference>
<comment type="caution">
    <text evidence="2">The sequence shown here is derived from an EMBL/GenBank/DDBJ whole genome shotgun (WGS) entry which is preliminary data.</text>
</comment>
<dbReference type="AlphaFoldDB" id="A0A8H6MGF7"/>
<accession>A0A8H6MGF7</accession>
<evidence type="ECO:0000256" key="1">
    <source>
        <dbReference type="SAM" id="SignalP"/>
    </source>
</evidence>
<evidence type="ECO:0000313" key="2">
    <source>
        <dbReference type="EMBL" id="KAF6765589.1"/>
    </source>
</evidence>
<dbReference type="EMBL" id="JACGCI010000002">
    <property type="protein sequence ID" value="KAF6765589.1"/>
    <property type="molecule type" value="Genomic_DNA"/>
</dbReference>
<keyword evidence="3" id="KW-1185">Reference proteome</keyword>
<organism evidence="2 3">
    <name type="scientific">Ephemerocybe angulata</name>
    <dbReference type="NCBI Taxonomy" id="980116"/>
    <lineage>
        <taxon>Eukaryota</taxon>
        <taxon>Fungi</taxon>
        <taxon>Dikarya</taxon>
        <taxon>Basidiomycota</taxon>
        <taxon>Agaricomycotina</taxon>
        <taxon>Agaricomycetes</taxon>
        <taxon>Agaricomycetidae</taxon>
        <taxon>Agaricales</taxon>
        <taxon>Agaricineae</taxon>
        <taxon>Psathyrellaceae</taxon>
        <taxon>Ephemerocybe</taxon>
    </lineage>
</organism>
<name>A0A8H6MGF7_9AGAR</name>
<keyword evidence="1" id="KW-0732">Signal</keyword>
<dbReference type="Proteomes" id="UP000521943">
    <property type="component" value="Unassembled WGS sequence"/>
</dbReference>
<gene>
    <name evidence="2" type="ORF">DFP72DRAFT_1058171</name>
</gene>
<proteinExistence type="predicted"/>
<sequence>MRLSLIALIPLTAFFSVVHAQSDYTREAREHIDELATRAFEDVLLTTRQELADLSTRDLVNELKDRLQRRSDRYYCVCCGDHFYDIKAANAHGIKLNHRKWTKNADDVPFPLK</sequence>
<evidence type="ECO:0000313" key="3">
    <source>
        <dbReference type="Proteomes" id="UP000521943"/>
    </source>
</evidence>
<feature type="chain" id="PRO_5034212144" description="C2H2-type domain-containing protein" evidence="1">
    <location>
        <begin position="21"/>
        <end position="113"/>
    </location>
</feature>
<evidence type="ECO:0008006" key="4">
    <source>
        <dbReference type="Google" id="ProtNLM"/>
    </source>
</evidence>